<dbReference type="PANTHER" id="PTHR35848">
    <property type="entry name" value="OXALATE-BINDING PROTEIN"/>
    <property type="match status" value="1"/>
</dbReference>
<dbReference type="Pfam" id="PF07883">
    <property type="entry name" value="Cupin_2"/>
    <property type="match status" value="1"/>
</dbReference>
<dbReference type="OrthoDB" id="190812at2157"/>
<organism evidence="3 4">
    <name type="scientific">Halorientalis regularis</name>
    <dbReference type="NCBI Taxonomy" id="660518"/>
    <lineage>
        <taxon>Archaea</taxon>
        <taxon>Methanobacteriati</taxon>
        <taxon>Methanobacteriota</taxon>
        <taxon>Stenosarchaea group</taxon>
        <taxon>Halobacteria</taxon>
        <taxon>Halobacteriales</taxon>
        <taxon>Haloarculaceae</taxon>
        <taxon>Halorientalis</taxon>
    </lineage>
</organism>
<feature type="domain" description="Cupin type-2" evidence="2">
    <location>
        <begin position="35"/>
        <end position="104"/>
    </location>
</feature>
<protein>
    <submittedName>
        <fullName evidence="3">Cupin domain-containing protein</fullName>
    </submittedName>
</protein>
<dbReference type="EMBL" id="FNBK01000005">
    <property type="protein sequence ID" value="SDF27777.1"/>
    <property type="molecule type" value="Genomic_DNA"/>
</dbReference>
<reference evidence="4" key="1">
    <citation type="submission" date="2016-10" db="EMBL/GenBank/DDBJ databases">
        <authorList>
            <person name="Varghese N."/>
            <person name="Submissions S."/>
        </authorList>
    </citation>
    <scope>NUCLEOTIDE SEQUENCE [LARGE SCALE GENOMIC DNA]</scope>
    <source>
        <strain evidence="4">IBRC-M 10760</strain>
    </source>
</reference>
<dbReference type="Gene3D" id="2.60.120.10">
    <property type="entry name" value="Jelly Rolls"/>
    <property type="match status" value="1"/>
</dbReference>
<keyword evidence="4" id="KW-1185">Reference proteome</keyword>
<dbReference type="InterPro" id="IPR051610">
    <property type="entry name" value="GPI/OXD"/>
</dbReference>
<dbReference type="InterPro" id="IPR014710">
    <property type="entry name" value="RmlC-like_jellyroll"/>
</dbReference>
<dbReference type="STRING" id="660518.SAMN05216218_10545"/>
<evidence type="ECO:0000259" key="2">
    <source>
        <dbReference type="Pfam" id="PF07883"/>
    </source>
</evidence>
<keyword evidence="1" id="KW-0479">Metal-binding</keyword>
<dbReference type="RefSeq" id="WP_175452815.1">
    <property type="nucleotide sequence ID" value="NZ_FNBK01000005.1"/>
</dbReference>
<dbReference type="SUPFAM" id="SSF51182">
    <property type="entry name" value="RmlC-like cupins"/>
    <property type="match status" value="1"/>
</dbReference>
<evidence type="ECO:0000313" key="3">
    <source>
        <dbReference type="EMBL" id="SDF27777.1"/>
    </source>
</evidence>
<dbReference type="Proteomes" id="UP000199076">
    <property type="component" value="Unassembled WGS sequence"/>
</dbReference>
<name>A0A1G7JS44_9EURY</name>
<proteinExistence type="predicted"/>
<sequence>MDHVSLADMENHPRVATVQKHATAPLNLGDMALNYYELEPGDSFSGGLHTHMNQEEVFLVMEGTATFHTKDDEIEVGENEIVRFAPGEYQEGRNDGDERVRAVAMGAPQEDGETRSALPCQECGAEYHVAAVTADGVELTCPECGNVVEM</sequence>
<dbReference type="InterPro" id="IPR013096">
    <property type="entry name" value="Cupin_2"/>
</dbReference>
<dbReference type="PANTHER" id="PTHR35848:SF9">
    <property type="entry name" value="SLL1358 PROTEIN"/>
    <property type="match status" value="1"/>
</dbReference>
<dbReference type="AlphaFoldDB" id="A0A1G7JS44"/>
<accession>A0A1G7JS44</accession>
<evidence type="ECO:0000313" key="4">
    <source>
        <dbReference type="Proteomes" id="UP000199076"/>
    </source>
</evidence>
<gene>
    <name evidence="3" type="ORF">SAMN05216218_10545</name>
</gene>
<evidence type="ECO:0000256" key="1">
    <source>
        <dbReference type="ARBA" id="ARBA00022723"/>
    </source>
</evidence>
<dbReference type="GO" id="GO:0046872">
    <property type="term" value="F:metal ion binding"/>
    <property type="evidence" value="ECO:0007669"/>
    <property type="project" value="UniProtKB-KW"/>
</dbReference>
<dbReference type="InterPro" id="IPR011051">
    <property type="entry name" value="RmlC_Cupin_sf"/>
</dbReference>